<feature type="signal peptide" evidence="1">
    <location>
        <begin position="1"/>
        <end position="23"/>
    </location>
</feature>
<feature type="non-terminal residue" evidence="2">
    <location>
        <position position="60"/>
    </location>
</feature>
<keyword evidence="1" id="KW-0732">Signal</keyword>
<keyword evidence="3" id="KW-1185">Reference proteome</keyword>
<evidence type="ECO:0000313" key="2">
    <source>
        <dbReference type="EMBL" id="CAA2959986.1"/>
    </source>
</evidence>
<dbReference type="EMBL" id="CACTIH010000361">
    <property type="protein sequence ID" value="CAA2959986.1"/>
    <property type="molecule type" value="Genomic_DNA"/>
</dbReference>
<name>A0A8S0Q1Z1_OLEEU</name>
<evidence type="ECO:0000313" key="3">
    <source>
        <dbReference type="Proteomes" id="UP000594638"/>
    </source>
</evidence>
<reference evidence="2 3" key="1">
    <citation type="submission" date="2019-12" db="EMBL/GenBank/DDBJ databases">
        <authorList>
            <person name="Alioto T."/>
            <person name="Alioto T."/>
            <person name="Gomez Garrido J."/>
        </authorList>
    </citation>
    <scope>NUCLEOTIDE SEQUENCE [LARGE SCALE GENOMIC DNA]</scope>
</reference>
<sequence length="60" mass="6850">RIRFLVLQLYFIILCLFIALVNQLHVSSDADPLHYFTALQAVAVVFCFSRTTVDGGYWAL</sequence>
<evidence type="ECO:0000256" key="1">
    <source>
        <dbReference type="SAM" id="SignalP"/>
    </source>
</evidence>
<feature type="chain" id="PRO_5035827941" evidence="1">
    <location>
        <begin position="24"/>
        <end position="60"/>
    </location>
</feature>
<comment type="caution">
    <text evidence="2">The sequence shown here is derived from an EMBL/GenBank/DDBJ whole genome shotgun (WGS) entry which is preliminary data.</text>
</comment>
<gene>
    <name evidence="2" type="ORF">OLEA9_A065918</name>
</gene>
<dbReference type="Proteomes" id="UP000594638">
    <property type="component" value="Unassembled WGS sequence"/>
</dbReference>
<proteinExistence type="predicted"/>
<protein>
    <submittedName>
        <fullName evidence="2">Uncharacterized protein</fullName>
    </submittedName>
</protein>
<organism evidence="2 3">
    <name type="scientific">Olea europaea subsp. europaea</name>
    <dbReference type="NCBI Taxonomy" id="158383"/>
    <lineage>
        <taxon>Eukaryota</taxon>
        <taxon>Viridiplantae</taxon>
        <taxon>Streptophyta</taxon>
        <taxon>Embryophyta</taxon>
        <taxon>Tracheophyta</taxon>
        <taxon>Spermatophyta</taxon>
        <taxon>Magnoliopsida</taxon>
        <taxon>eudicotyledons</taxon>
        <taxon>Gunneridae</taxon>
        <taxon>Pentapetalae</taxon>
        <taxon>asterids</taxon>
        <taxon>lamiids</taxon>
        <taxon>Lamiales</taxon>
        <taxon>Oleaceae</taxon>
        <taxon>Oleeae</taxon>
        <taxon>Olea</taxon>
    </lineage>
</organism>
<accession>A0A8S0Q1Z1</accession>
<dbReference type="AlphaFoldDB" id="A0A8S0Q1Z1"/>
<dbReference type="Gramene" id="OE9A065918T1">
    <property type="protein sequence ID" value="OE9A065918C1"/>
    <property type="gene ID" value="OE9A065918"/>
</dbReference>
<feature type="non-terminal residue" evidence="2">
    <location>
        <position position="1"/>
    </location>
</feature>